<dbReference type="InterPro" id="IPR026444">
    <property type="entry name" value="Secre_tail"/>
</dbReference>
<dbReference type="KEGG" id="fpf:DCC35_09390"/>
<protein>
    <recommendedName>
        <fullName evidence="1">Secretion system C-terminal sorting domain-containing protein</fullName>
    </recommendedName>
</protein>
<dbReference type="AlphaFoldDB" id="A0A4D7K699"/>
<dbReference type="EMBL" id="CP028923">
    <property type="protein sequence ID" value="QCK14938.1"/>
    <property type="molecule type" value="Genomic_DNA"/>
</dbReference>
<sequence length="72" mass="8632">MKIYPNPSKEYIKLSKSVYNWSIYNIKGQLILENDKYVKGNYINLHNLPEGLYIFKGYDNNKKPFQLKFIIQ</sequence>
<evidence type="ECO:0000313" key="2">
    <source>
        <dbReference type="EMBL" id="QCK14938.1"/>
    </source>
</evidence>
<evidence type="ECO:0000259" key="1">
    <source>
        <dbReference type="Pfam" id="PF18962"/>
    </source>
</evidence>
<dbReference type="NCBIfam" id="TIGR04183">
    <property type="entry name" value="Por_Secre_tail"/>
    <property type="match status" value="1"/>
</dbReference>
<name>A0A4D7K699_9BACT</name>
<dbReference type="RefSeq" id="WP_137092620.1">
    <property type="nucleotide sequence ID" value="NZ_CP028923.1"/>
</dbReference>
<dbReference type="Pfam" id="PF18962">
    <property type="entry name" value="Por_Secre_tail"/>
    <property type="match status" value="1"/>
</dbReference>
<feature type="domain" description="Secretion system C-terminal sorting" evidence="1">
    <location>
        <begin position="3"/>
        <end position="71"/>
    </location>
</feature>
<evidence type="ECO:0000313" key="3">
    <source>
        <dbReference type="Proteomes" id="UP000298616"/>
    </source>
</evidence>
<proteinExistence type="predicted"/>
<gene>
    <name evidence="2" type="ORF">DCC35_09390</name>
</gene>
<dbReference type="OrthoDB" id="9800955at2"/>
<reference evidence="2 3" key="1">
    <citation type="submission" date="2018-04" db="EMBL/GenBank/DDBJ databases">
        <title>Complete genome uncultured novel isolate.</title>
        <authorList>
            <person name="Merlino G."/>
        </authorList>
    </citation>
    <scope>NUCLEOTIDE SEQUENCE [LARGE SCALE GENOMIC DNA]</scope>
    <source>
        <strain evidence="3">R1DC9</strain>
    </source>
</reference>
<dbReference type="Proteomes" id="UP000298616">
    <property type="component" value="Chromosome"/>
</dbReference>
<accession>A0A4D7K699</accession>
<keyword evidence="3" id="KW-1185">Reference proteome</keyword>
<organism evidence="2 3">
    <name type="scientific">Mangrovivirga cuniculi</name>
    <dbReference type="NCBI Taxonomy" id="2715131"/>
    <lineage>
        <taxon>Bacteria</taxon>
        <taxon>Pseudomonadati</taxon>
        <taxon>Bacteroidota</taxon>
        <taxon>Cytophagia</taxon>
        <taxon>Cytophagales</taxon>
        <taxon>Mangrovivirgaceae</taxon>
        <taxon>Mangrovivirga</taxon>
    </lineage>
</organism>